<evidence type="ECO:0000313" key="2">
    <source>
        <dbReference type="Proteomes" id="UP000824533"/>
    </source>
</evidence>
<name>A0ACC1DCL2_9NEOP</name>
<organism evidence="1 2">
    <name type="scientific">Dendrolimus kikuchii</name>
    <dbReference type="NCBI Taxonomy" id="765133"/>
    <lineage>
        <taxon>Eukaryota</taxon>
        <taxon>Metazoa</taxon>
        <taxon>Ecdysozoa</taxon>
        <taxon>Arthropoda</taxon>
        <taxon>Hexapoda</taxon>
        <taxon>Insecta</taxon>
        <taxon>Pterygota</taxon>
        <taxon>Neoptera</taxon>
        <taxon>Endopterygota</taxon>
        <taxon>Lepidoptera</taxon>
        <taxon>Glossata</taxon>
        <taxon>Ditrysia</taxon>
        <taxon>Bombycoidea</taxon>
        <taxon>Lasiocampidae</taxon>
        <taxon>Dendrolimus</taxon>
    </lineage>
</organism>
<dbReference type="Proteomes" id="UP000824533">
    <property type="component" value="Linkage Group LG05"/>
</dbReference>
<dbReference type="EMBL" id="CM034391">
    <property type="protein sequence ID" value="KAJ0181464.1"/>
    <property type="molecule type" value="Genomic_DNA"/>
</dbReference>
<evidence type="ECO:0000313" key="1">
    <source>
        <dbReference type="EMBL" id="KAJ0181464.1"/>
    </source>
</evidence>
<proteinExistence type="predicted"/>
<keyword evidence="2" id="KW-1185">Reference proteome</keyword>
<accession>A0ACC1DCL2</accession>
<gene>
    <name evidence="1" type="ORF">K1T71_003549</name>
</gene>
<protein>
    <submittedName>
        <fullName evidence="1">Uncharacterized protein</fullName>
    </submittedName>
</protein>
<sequence>MTILHVNYVFDTYPQYVLSRSKQTCENSSKTALVEHFFNVVFTEFHNTPPVCVCVQMCIGQATYCYPNGCLKRDDRVKKAALPEVAYQDDNQKPFVVISDQKRDFMDDLLDKNYVDDSKMAKVERPIYNELLSDPFKDKYKFVFQYKKLPKVQIKYNLREQVRNTKADVLKLESGDVLKSRWPVKRVNKIKENKIYSNLHMSPISNNKKFFMSLTPGNEVSDSAKYFKRDTNEVNIKAIYILENRDKIDQNPGFSLETLIDNLIEDTLVVNKTDNQVNITNGVTNNINMYESIQKNNIQSNDLNKIVEYNDSIFYNNNATEKYLNQNQIDYESDNNQLDSSTPPDAVDQLDTTELESDYYSANQTNKINTGIMTVKDISEKVKLLNETEIVSLNYTNENIKKNLYMDDTGNHTNILTDMITNLSKRIEKQNNTSLEMMRRYGYVEGFSDSDAIKESKLLKDLVTDDSAHDKPVMNRNTSDLTVISVMNSHSEARTTEKTTTNSYNFRATRKHRQRRMRMRNKKTKNYNK</sequence>
<comment type="caution">
    <text evidence="1">The sequence shown here is derived from an EMBL/GenBank/DDBJ whole genome shotgun (WGS) entry which is preliminary data.</text>
</comment>
<reference evidence="1 2" key="1">
    <citation type="journal article" date="2021" name="Front. Genet.">
        <title>Chromosome-Level Genome Assembly Reveals Significant Gene Expansion in the Toll and IMD Signaling Pathways of Dendrolimus kikuchii.</title>
        <authorList>
            <person name="Zhou J."/>
            <person name="Wu P."/>
            <person name="Xiong Z."/>
            <person name="Liu N."/>
            <person name="Zhao N."/>
            <person name="Ji M."/>
            <person name="Qiu Y."/>
            <person name="Yang B."/>
        </authorList>
    </citation>
    <scope>NUCLEOTIDE SEQUENCE [LARGE SCALE GENOMIC DNA]</scope>
    <source>
        <strain evidence="1">Ann1</strain>
    </source>
</reference>